<evidence type="ECO:0000313" key="3">
    <source>
        <dbReference type="Proteomes" id="UP000479691"/>
    </source>
</evidence>
<evidence type="ECO:0000256" key="1">
    <source>
        <dbReference type="SAM" id="SignalP"/>
    </source>
</evidence>
<name>A0A7C8K373_ORBOL</name>
<protein>
    <submittedName>
        <fullName evidence="2">Uncharacterized protein</fullName>
    </submittedName>
</protein>
<feature type="signal peptide" evidence="1">
    <location>
        <begin position="1"/>
        <end position="17"/>
    </location>
</feature>
<comment type="caution">
    <text evidence="2">The sequence shown here is derived from an EMBL/GenBank/DDBJ whole genome shotgun (WGS) entry which is preliminary data.</text>
</comment>
<keyword evidence="1" id="KW-0732">Signal</keyword>
<reference evidence="2 3" key="1">
    <citation type="submission" date="2019-06" db="EMBL/GenBank/DDBJ databases">
        <authorList>
            <person name="Palmer J.M."/>
        </authorList>
    </citation>
    <scope>NUCLEOTIDE SEQUENCE [LARGE SCALE GENOMIC DNA]</scope>
    <source>
        <strain evidence="2 3">TWF788</strain>
    </source>
</reference>
<gene>
    <name evidence="2" type="ORF">TWF788_003660</name>
</gene>
<evidence type="ECO:0000313" key="2">
    <source>
        <dbReference type="EMBL" id="KAF3159685.1"/>
    </source>
</evidence>
<proteinExistence type="predicted"/>
<organism evidence="2 3">
    <name type="scientific">Orbilia oligospora</name>
    <name type="common">Nematode-trapping fungus</name>
    <name type="synonym">Arthrobotrys oligospora</name>
    <dbReference type="NCBI Taxonomy" id="2813651"/>
    <lineage>
        <taxon>Eukaryota</taxon>
        <taxon>Fungi</taxon>
        <taxon>Dikarya</taxon>
        <taxon>Ascomycota</taxon>
        <taxon>Pezizomycotina</taxon>
        <taxon>Orbiliomycetes</taxon>
        <taxon>Orbiliales</taxon>
        <taxon>Orbiliaceae</taxon>
        <taxon>Orbilia</taxon>
    </lineage>
</organism>
<dbReference type="EMBL" id="JAABOE010000180">
    <property type="protein sequence ID" value="KAF3159685.1"/>
    <property type="molecule type" value="Genomic_DNA"/>
</dbReference>
<feature type="chain" id="PRO_5028935017" evidence="1">
    <location>
        <begin position="18"/>
        <end position="187"/>
    </location>
</feature>
<dbReference type="Proteomes" id="UP000479691">
    <property type="component" value="Unassembled WGS sequence"/>
</dbReference>
<accession>A0A7C8K373</accession>
<dbReference type="AlphaFoldDB" id="A0A7C8K373"/>
<sequence length="187" mass="21828">MKLSMFLLAASAIISSAEDVGLVRKWEDLDAMEYASGSSKWFKNSIEEIMQVVVDEGFGHLPVVVSCKPYIYWAAEDSRRITEALIYKFPFTIKHCHLFWCHPERQCVFRLDGDGGMQNWMQMNWRRAGMSKELCNAPEGQRWELSIDGGIPNIALSGYCRRREDNRICKYWRATRSRTFEYGFYKP</sequence>